<dbReference type="CDD" id="cd04873">
    <property type="entry name" value="ACT_UUR-ACR-like"/>
    <property type="match status" value="1"/>
</dbReference>
<evidence type="ECO:0000256" key="4">
    <source>
        <dbReference type="ARBA" id="ARBA00022801"/>
    </source>
</evidence>
<dbReference type="SMART" id="SM00471">
    <property type="entry name" value="HDc"/>
    <property type="match status" value="1"/>
</dbReference>
<comment type="cofactor">
    <cofactor evidence="7">
        <name>Mg(2+)</name>
        <dbReference type="ChEBI" id="CHEBI:18420"/>
    </cofactor>
</comment>
<comment type="caution">
    <text evidence="7">Lacks conserved residue(s) required for the propagation of feature annotation.</text>
</comment>
<comment type="catalytic activity">
    <reaction evidence="7">
        <text>[protein-PII]-uridylyl-L-tyrosine + H2O = [protein-PII]-L-tyrosine + UMP + H(+)</text>
        <dbReference type="Rhea" id="RHEA:48600"/>
        <dbReference type="Rhea" id="RHEA-COMP:12147"/>
        <dbReference type="Rhea" id="RHEA-COMP:12148"/>
        <dbReference type="ChEBI" id="CHEBI:15377"/>
        <dbReference type="ChEBI" id="CHEBI:15378"/>
        <dbReference type="ChEBI" id="CHEBI:46858"/>
        <dbReference type="ChEBI" id="CHEBI:57865"/>
        <dbReference type="ChEBI" id="CHEBI:90602"/>
    </reaction>
</comment>
<comment type="catalytic activity">
    <reaction evidence="7">
        <text>[protein-PII]-L-tyrosine + UTP = [protein-PII]-uridylyl-L-tyrosine + diphosphate</text>
        <dbReference type="Rhea" id="RHEA:13673"/>
        <dbReference type="Rhea" id="RHEA-COMP:12147"/>
        <dbReference type="Rhea" id="RHEA-COMP:12148"/>
        <dbReference type="ChEBI" id="CHEBI:33019"/>
        <dbReference type="ChEBI" id="CHEBI:46398"/>
        <dbReference type="ChEBI" id="CHEBI:46858"/>
        <dbReference type="ChEBI" id="CHEBI:90602"/>
        <dbReference type="EC" id="2.7.7.59"/>
    </reaction>
</comment>
<dbReference type="InterPro" id="IPR002912">
    <property type="entry name" value="ACT_dom"/>
</dbReference>
<feature type="region of interest" description="Uridylyltransferase" evidence="7">
    <location>
        <begin position="1"/>
        <end position="326"/>
    </location>
</feature>
<protein>
    <recommendedName>
        <fullName evidence="7">Bifunctional uridylyltransferase/uridylyl-removing enzyme</fullName>
        <shortName evidence="7">UTase/UR</shortName>
    </recommendedName>
    <alternativeName>
        <fullName evidence="7">Bifunctional [protein-PII] modification enzyme</fullName>
    </alternativeName>
    <alternativeName>
        <fullName evidence="7">Bifunctional nitrogen sensor protein</fullName>
    </alternativeName>
    <domain>
        <recommendedName>
            <fullName evidence="7">[Protein-PII] uridylyltransferase</fullName>
            <shortName evidence="7">PII uridylyltransferase</shortName>
            <shortName evidence="7">UTase</shortName>
            <ecNumber evidence="7">2.7.7.59</ecNumber>
        </recommendedName>
    </domain>
    <domain>
        <recommendedName>
            <fullName evidence="7">[Protein-PII]-UMP uridylyl-removing enzyme</fullName>
            <shortName evidence="7">UR</shortName>
            <ecNumber evidence="7">3.1.4.-</ecNumber>
        </recommendedName>
    </domain>
</protein>
<dbReference type="Proteomes" id="UP000025947">
    <property type="component" value="Unassembled WGS sequence"/>
</dbReference>
<dbReference type="GO" id="GO:0008773">
    <property type="term" value="F:[protein-PII] uridylyltransferase activity"/>
    <property type="evidence" value="ECO:0007669"/>
    <property type="project" value="UniProtKB-UniRule"/>
</dbReference>
<dbReference type="PROSITE" id="PS51831">
    <property type="entry name" value="HD"/>
    <property type="match status" value="1"/>
</dbReference>
<sequence>MTPNDPDPSGHLGGTESACGAVDLAASRRQLLSEGGKLHAAELRHAWLDLHESWLMAKAAEIGIAEDSGFAVVGIGGLGRHELLPHSDLDLMLLHDNKSDDVLGKVADKLWYPLWDANVRLDHSVRTVSGALSVANADMIAALGMLDARHIAGDARLSDELIAGARRQWRSAIRSRMNELVEMTQARWDRCGRIAQRAEPDLKSGRGGLRDVQLLDALGVAQLIDRHGMARPESPGGSLDDAHLTLLDVRTELHRVSGRGRDQLQAQYADEISDALHIGDRFDLARKLSDAGRTIAYHTETGIRTAENALPRRGVTALVRRPKRRPLDEGVVEYAGEIVLARDARPDTDVGLVLRVAAASADTGLPIGAATLSRLAASAPEMPVPWPREALDDLLVVLSAGPTTVATIEALDRTGLWGRLLPEWDAIRDLPPRDVAHKWTVDRHVIETAVNAAPLSTRVARPDLLALGALLHDIGKGRGVDHSVLGAGLALEIGPRLGMPPIEVELLAQLVRHHLLLPMVATRSDLNDPNTIERVVKALGGDALLLEVLHALTEADSKATGPGVWSEWKASLIEDLVRRCRLVMAGESLPEVEPAAPQYLSLAVDRGVHVDIKPSGGERLDVVMAAPDQRGLVSKAAAVLALNSLRIHSASASTHEGFAIVEFVVSPLFGSPPEAGLLRQQFTGALAGDVDVLGTLEKRDSDAVSAATSRAGEVQVGVPVTRSSAPPRILWVDTASPDQLIVEVRAMDRLGLLALLTRALERAGTDIVWAKVNTFGSTAADVFCVTVSAEAADAAGDAEHGARDVVEQGLLAVLGGPAVEVLEEPVGD</sequence>
<keyword evidence="3" id="KW-0677">Repeat</keyword>
<dbReference type="PIRSF" id="PIRSF006288">
    <property type="entry name" value="PII_uridyltransf"/>
    <property type="match status" value="1"/>
</dbReference>
<dbReference type="Gene3D" id="3.30.460.10">
    <property type="entry name" value="Beta Polymerase, domain 2"/>
    <property type="match status" value="1"/>
</dbReference>
<keyword evidence="5 7" id="KW-0460">Magnesium</keyword>
<dbReference type="AlphaFoldDB" id="A0A051U7I9"/>
<dbReference type="InterPro" id="IPR006674">
    <property type="entry name" value="HD_domain"/>
</dbReference>
<dbReference type="GO" id="GO:0008081">
    <property type="term" value="F:phosphoric diester hydrolase activity"/>
    <property type="evidence" value="ECO:0007669"/>
    <property type="project" value="UniProtKB-UniRule"/>
</dbReference>
<keyword evidence="11" id="KW-1185">Reference proteome</keyword>
<dbReference type="NCBIfam" id="NF002895">
    <property type="entry name" value="PRK03381.1"/>
    <property type="match status" value="1"/>
</dbReference>
<dbReference type="InterPro" id="IPR045865">
    <property type="entry name" value="ACT-like_dom_sf"/>
</dbReference>
<proteinExistence type="inferred from homology"/>
<keyword evidence="4 7" id="KW-0378">Hydrolase</keyword>
<evidence type="ECO:0000256" key="7">
    <source>
        <dbReference type="HAMAP-Rule" id="MF_00277"/>
    </source>
</evidence>
<dbReference type="Pfam" id="PF08335">
    <property type="entry name" value="GlnD_UR_UTase"/>
    <property type="match status" value="1"/>
</dbReference>
<dbReference type="EC" id="3.1.4.-" evidence="7"/>
<feature type="domain" description="ACT" evidence="8">
    <location>
        <begin position="741"/>
        <end position="826"/>
    </location>
</feature>
<name>A0A051U7I9_9MYCO</name>
<dbReference type="PANTHER" id="PTHR47320:SF1">
    <property type="entry name" value="BIFUNCTIONAL URIDYLYLTRANSFERASE_URIDYLYL-REMOVING ENZYME"/>
    <property type="match status" value="1"/>
</dbReference>
<comment type="similarity">
    <text evidence="7">Belongs to the GlnD family.</text>
</comment>
<dbReference type="PATRIC" id="fig|1324261.3.peg.1957"/>
<evidence type="ECO:0000256" key="6">
    <source>
        <dbReference type="ARBA" id="ARBA00023268"/>
    </source>
</evidence>
<dbReference type="Gene3D" id="1.10.3090.10">
    <property type="entry name" value="cca-adding enzyme, domain 2"/>
    <property type="match status" value="1"/>
</dbReference>
<dbReference type="NCBIfam" id="TIGR01693">
    <property type="entry name" value="UTase_glnD"/>
    <property type="match status" value="1"/>
</dbReference>
<comment type="caution">
    <text evidence="10">The sequence shown here is derived from an EMBL/GenBank/DDBJ whole genome shotgun (WGS) entry which is preliminary data.</text>
</comment>
<dbReference type="PANTHER" id="PTHR47320">
    <property type="entry name" value="BIFUNCTIONAL URIDYLYLTRANSFERASE/URIDYLYL-REMOVING ENZYME"/>
    <property type="match status" value="1"/>
</dbReference>
<evidence type="ECO:0000256" key="5">
    <source>
        <dbReference type="ARBA" id="ARBA00022842"/>
    </source>
</evidence>
<evidence type="ECO:0000259" key="8">
    <source>
        <dbReference type="PROSITE" id="PS51671"/>
    </source>
</evidence>
<evidence type="ECO:0000256" key="2">
    <source>
        <dbReference type="ARBA" id="ARBA00022695"/>
    </source>
</evidence>
<accession>A0A051U7I9</accession>
<comment type="domain">
    <text evidence="7">Has four distinct domains: an N-terminal nucleotidyltransferase (NT) domain responsible for UTase activity, a central HD domain that encodes UR activity, and two C-terminal ACT domains that seem to have a role in glutamine sensing.</text>
</comment>
<keyword evidence="1 7" id="KW-0808">Transferase</keyword>
<comment type="activity regulation">
    <text evidence="7">Uridylyltransferase (UTase) activity is inhibited by glutamine, while glutamine activates uridylyl-removing (UR) activity.</text>
</comment>
<feature type="domain" description="HD" evidence="9">
    <location>
        <begin position="441"/>
        <end position="549"/>
    </location>
</feature>
<evidence type="ECO:0000313" key="10">
    <source>
        <dbReference type="EMBL" id="KBZ64556.1"/>
    </source>
</evidence>
<dbReference type="EMBL" id="JLXW01000005">
    <property type="protein sequence ID" value="KBZ64556.1"/>
    <property type="molecule type" value="Genomic_DNA"/>
</dbReference>
<dbReference type="SUPFAM" id="SSF81301">
    <property type="entry name" value="Nucleotidyltransferase"/>
    <property type="match status" value="1"/>
</dbReference>
<comment type="function">
    <text evidence="7">Modifies, by uridylylation and deuridylylation, the PII regulatory proteins (GlnB and homologs), in response to the nitrogen status of the cell that GlnD senses through the glutamine level. Under low glutamine levels, catalyzes the conversion of the PII proteins and UTP to PII-UMP and PPi, while under higher glutamine levels, GlnD hydrolyzes PII-UMP to PII and UMP (deuridylylation). Thus, controls uridylylation state and activity of the PII proteins, and plays an important role in the regulation of nitrogen metabolism.</text>
</comment>
<organism evidence="10 11">
    <name type="scientific">Mycobacterium [tuberculosis] TKK-01-0051</name>
    <dbReference type="NCBI Taxonomy" id="1324261"/>
    <lineage>
        <taxon>Bacteria</taxon>
        <taxon>Bacillati</taxon>
        <taxon>Actinomycetota</taxon>
        <taxon>Actinomycetes</taxon>
        <taxon>Mycobacteriales</taxon>
        <taxon>Mycobacteriaceae</taxon>
        <taxon>Mycobacterium</taxon>
        <taxon>Mycobacterium avium complex (MAC)</taxon>
    </lineage>
</organism>
<dbReference type="InterPro" id="IPR010043">
    <property type="entry name" value="UTase/UR"/>
</dbReference>
<feature type="domain" description="ACT" evidence="8">
    <location>
        <begin position="621"/>
        <end position="697"/>
    </location>
</feature>
<evidence type="ECO:0000259" key="9">
    <source>
        <dbReference type="PROSITE" id="PS51831"/>
    </source>
</evidence>
<dbReference type="HOGENOM" id="CLU_012833_2_0_11"/>
<dbReference type="InterPro" id="IPR043519">
    <property type="entry name" value="NT_sf"/>
</dbReference>
<dbReference type="SUPFAM" id="SSF55021">
    <property type="entry name" value="ACT-like"/>
    <property type="match status" value="2"/>
</dbReference>
<dbReference type="Pfam" id="PF01966">
    <property type="entry name" value="HD"/>
    <property type="match status" value="1"/>
</dbReference>
<dbReference type="InterPro" id="IPR003607">
    <property type="entry name" value="HD/PDEase_dom"/>
</dbReference>
<dbReference type="SUPFAM" id="SSF109604">
    <property type="entry name" value="HD-domain/PDEase-like"/>
    <property type="match status" value="1"/>
</dbReference>
<evidence type="ECO:0000313" key="11">
    <source>
        <dbReference type="Proteomes" id="UP000025947"/>
    </source>
</evidence>
<dbReference type="GO" id="GO:0006808">
    <property type="term" value="P:regulation of nitrogen utilization"/>
    <property type="evidence" value="ECO:0007669"/>
    <property type="project" value="UniProtKB-UniRule"/>
</dbReference>
<dbReference type="PROSITE" id="PS51671">
    <property type="entry name" value="ACT"/>
    <property type="match status" value="2"/>
</dbReference>
<dbReference type="EC" id="2.7.7.59" evidence="7"/>
<keyword evidence="2 7" id="KW-0548">Nucleotidyltransferase</keyword>
<gene>
    <name evidence="7" type="primary">glnD</name>
    <name evidence="10" type="ORF">K875_01944</name>
</gene>
<evidence type="ECO:0000256" key="3">
    <source>
        <dbReference type="ARBA" id="ARBA00022737"/>
    </source>
</evidence>
<keyword evidence="6 7" id="KW-0511">Multifunctional enzyme</keyword>
<evidence type="ECO:0000256" key="1">
    <source>
        <dbReference type="ARBA" id="ARBA00022679"/>
    </source>
</evidence>
<dbReference type="InterPro" id="IPR013546">
    <property type="entry name" value="PII_UdlTrfase/GS_AdlTrfase"/>
</dbReference>
<reference evidence="10 11" key="1">
    <citation type="submission" date="2014-04" db="EMBL/GenBank/DDBJ databases">
        <title>The Genome Sequence of Mycobacterium tuberculosis TKK-01-0051.</title>
        <authorList>
            <consortium name="The Broad Institute Genomics Platform"/>
            <consortium name="The Broad Institute Genome Sequencing Center for Infectious Disease"/>
            <person name="Earl A.M."/>
            <person name="Cohen K."/>
            <person name="Pym A."/>
            <person name="Bishai W."/>
            <person name="Maharaj K."/>
            <person name="Desjardins C."/>
            <person name="Abeel T."/>
            <person name="Young S."/>
            <person name="Zeng Q."/>
            <person name="Gargeya S."/>
            <person name="Abouelleil A."/>
            <person name="Alvarado L."/>
            <person name="Chapman S.B."/>
            <person name="Gainer-Dewar J."/>
            <person name="Goldberg J."/>
            <person name="Griggs A."/>
            <person name="Gujja S."/>
            <person name="Hansen M."/>
            <person name="Howarth C."/>
            <person name="Imamovic A."/>
            <person name="Larimer J."/>
            <person name="Murphy C."/>
            <person name="Naylor J."/>
            <person name="Pearson M."/>
            <person name="Poon T.W."/>
            <person name="Priest M."/>
            <person name="Roberts A."/>
            <person name="Saif S."/>
            <person name="Shea T."/>
            <person name="Sykes S."/>
            <person name="Wortman J."/>
            <person name="Nusbaum C."/>
            <person name="Birren B."/>
        </authorList>
    </citation>
    <scope>NUCLEOTIDE SEQUENCE [LARGE SCALE GENOMIC DNA]</scope>
    <source>
        <strain evidence="10 11">TKK-01-0051</strain>
    </source>
</reference>
<dbReference type="HAMAP" id="MF_00277">
    <property type="entry name" value="PII_uridylyl_transf"/>
    <property type="match status" value="1"/>
</dbReference>
<dbReference type="CDD" id="cd05401">
    <property type="entry name" value="NT_GlnE_GlnD_like"/>
    <property type="match status" value="1"/>
</dbReference>